<dbReference type="OrthoDB" id="705638at2"/>
<keyword evidence="3" id="KW-1185">Reference proteome</keyword>
<gene>
    <name evidence="2" type="ORF">AW14_07515</name>
</gene>
<protein>
    <recommendedName>
        <fullName evidence="4">DNA topoisomerase IV subunit B</fullName>
    </recommendedName>
</protein>
<keyword evidence="1" id="KW-0732">Signal</keyword>
<feature type="chain" id="PRO_5002184459" description="DNA topoisomerase IV subunit B" evidence="1">
    <location>
        <begin position="22"/>
        <end position="187"/>
    </location>
</feature>
<name>A0A0C5WKZ9_9FLAO</name>
<dbReference type="STRING" id="1454006.AW14_07515"/>
<feature type="signal peptide" evidence="1">
    <location>
        <begin position="1"/>
        <end position="21"/>
    </location>
</feature>
<dbReference type="Pfam" id="PF14060">
    <property type="entry name" value="DUF4252"/>
    <property type="match status" value="1"/>
</dbReference>
<dbReference type="Proteomes" id="UP000032229">
    <property type="component" value="Chromosome"/>
</dbReference>
<dbReference type="AlphaFoldDB" id="A0A0C5WKZ9"/>
<dbReference type="EMBL" id="CP007202">
    <property type="protein sequence ID" value="AJR03500.1"/>
    <property type="molecule type" value="Genomic_DNA"/>
</dbReference>
<dbReference type="KEGG" id="sze:AW14_07515"/>
<dbReference type="HOGENOM" id="CLU_128714_0_0_10"/>
<sequence>MKNKLLVLIMALMLLPMLGMSQDIFDKYNDNSDVTFVSIKPKMFQMIAKMGINVEDPEARAYMDMVKSITSFKTIMTDDKTISADISKWVKSRSSSLEELMEVKDDGSEVKFYVKEGKDSNHVKELLIFVNGIDKVMKESVEINGKERRIETVVVSLTGDIDLNEISKLTDKMNIPGGKHLEKKKSK</sequence>
<evidence type="ECO:0000313" key="3">
    <source>
        <dbReference type="Proteomes" id="UP000032229"/>
    </source>
</evidence>
<organism evidence="2 3">
    <name type="scientific">Siansivirga zeaxanthinifaciens CC-SAMT-1</name>
    <dbReference type="NCBI Taxonomy" id="1454006"/>
    <lineage>
        <taxon>Bacteria</taxon>
        <taxon>Pseudomonadati</taxon>
        <taxon>Bacteroidota</taxon>
        <taxon>Flavobacteriia</taxon>
        <taxon>Flavobacteriales</taxon>
        <taxon>Flavobacteriaceae</taxon>
        <taxon>Siansivirga</taxon>
    </lineage>
</organism>
<proteinExistence type="predicted"/>
<evidence type="ECO:0000256" key="1">
    <source>
        <dbReference type="SAM" id="SignalP"/>
    </source>
</evidence>
<reference evidence="2 3" key="1">
    <citation type="submission" date="2014-02" db="EMBL/GenBank/DDBJ databases">
        <authorList>
            <person name="Young C.-C."/>
            <person name="Hameed A."/>
            <person name="Huang H.-C."/>
            <person name="Shahina M."/>
        </authorList>
    </citation>
    <scope>NUCLEOTIDE SEQUENCE [LARGE SCALE GENOMIC DNA]</scope>
    <source>
        <strain evidence="2 3">CC-SAMT-1</strain>
    </source>
</reference>
<evidence type="ECO:0008006" key="4">
    <source>
        <dbReference type="Google" id="ProtNLM"/>
    </source>
</evidence>
<dbReference type="PATRIC" id="fig|1454006.5.peg.1480"/>
<evidence type="ECO:0000313" key="2">
    <source>
        <dbReference type="EMBL" id="AJR03500.1"/>
    </source>
</evidence>
<accession>A0A0C5WKZ9</accession>
<dbReference type="InterPro" id="IPR025348">
    <property type="entry name" value="DUF4252"/>
</dbReference>